<dbReference type="EMBL" id="MASR01000002">
    <property type="protein sequence ID" value="OFE11402.1"/>
    <property type="molecule type" value="Genomic_DNA"/>
</dbReference>
<dbReference type="Proteomes" id="UP000175669">
    <property type="component" value="Unassembled WGS sequence"/>
</dbReference>
<evidence type="ECO:0000313" key="1">
    <source>
        <dbReference type="EMBL" id="OFE11402.1"/>
    </source>
</evidence>
<dbReference type="RefSeq" id="WP_070118611.1">
    <property type="nucleotide sequence ID" value="NZ_MASR01000002.1"/>
</dbReference>
<comment type="caution">
    <text evidence="1">The sequence shown here is derived from an EMBL/GenBank/DDBJ whole genome shotgun (WGS) entry which is preliminary data.</text>
</comment>
<organism evidence="1 2">
    <name type="scientific">Pseudohongiella acticola</name>
    <dbReference type="NCBI Taxonomy" id="1524254"/>
    <lineage>
        <taxon>Bacteria</taxon>
        <taxon>Pseudomonadati</taxon>
        <taxon>Pseudomonadota</taxon>
        <taxon>Gammaproteobacteria</taxon>
        <taxon>Pseudomonadales</taxon>
        <taxon>Pseudohongiellaceae</taxon>
        <taxon>Pseudohongiella</taxon>
    </lineage>
</organism>
<protein>
    <submittedName>
        <fullName evidence="1">Uncharacterized protein</fullName>
    </submittedName>
</protein>
<gene>
    <name evidence="1" type="ORF">PHACT_12660</name>
</gene>
<accession>A0A1E8CGA6</accession>
<evidence type="ECO:0000313" key="2">
    <source>
        <dbReference type="Proteomes" id="UP000175669"/>
    </source>
</evidence>
<name>A0A1E8CGA6_9GAMM</name>
<dbReference type="STRING" id="1524254.PHACT_12660"/>
<keyword evidence="2" id="KW-1185">Reference proteome</keyword>
<dbReference type="AlphaFoldDB" id="A0A1E8CGA6"/>
<proteinExistence type="predicted"/>
<reference evidence="2" key="1">
    <citation type="submission" date="2016-07" db="EMBL/GenBank/DDBJ databases">
        <authorList>
            <person name="Florea S."/>
            <person name="Webb J.S."/>
            <person name="Jaromczyk J."/>
            <person name="Schardl C.L."/>
        </authorList>
    </citation>
    <scope>NUCLEOTIDE SEQUENCE [LARGE SCALE GENOMIC DNA]</scope>
    <source>
        <strain evidence="2">KCTC 42131</strain>
    </source>
</reference>
<sequence length="77" mass="8936">MSRTKDRVIICQALDHPGLLTTNQMKFVMKLSRQPSHWRLSPAQTEWLYQIARERLNLQLATPAIDPVVDYRSRACA</sequence>